<proteinExistence type="predicted"/>
<feature type="signal peptide" evidence="1">
    <location>
        <begin position="1"/>
        <end position="20"/>
    </location>
</feature>
<evidence type="ECO:0000313" key="3">
    <source>
        <dbReference type="Proteomes" id="UP000241829"/>
    </source>
</evidence>
<accession>A0A2P1NMB7</accession>
<dbReference type="SUPFAM" id="SSF56954">
    <property type="entry name" value="Outer membrane efflux proteins (OEP)"/>
    <property type="match status" value="1"/>
</dbReference>
<feature type="chain" id="PRO_5015128409" evidence="1">
    <location>
        <begin position="21"/>
        <end position="410"/>
    </location>
</feature>
<sequence length="410" mass="43824">MFTHYPRAALLAVAMLPALAAAAPLTLDQALDLAVQRSEAAHAARAGVASATETARAAGQLPDPMLRVGVENLPITGGDRFSTTRESMTMKRIGIAQEWVSADKRAARQATADAMVNRESVSVQATAAQVRTQTALAYLDVYFAGEALKLATQTEHHVHEELEAAKGRLWSAATNSQEVLALTSARGVAEDDSADVLQQERGARVALERWVGVPADDLAAPVGLPNVGEESYVANHPAVLAAQRDIEVARQEAAVAAANRKPNWSWEVSYGQRTGYSDMVSVGVSIPLPVAPAQRQDRDTAAKLALVDKAEANLAEASRAATAEFRTLASDAQRLTDRVERYQAAVVAPARQRTVVTLAGYRSNQVSLVTLFEARRAEVETQRKLLSLKRDLAKVQAQLAFKPLLAGGAP</sequence>
<keyword evidence="3" id="KW-1185">Reference proteome</keyword>
<gene>
    <name evidence="2" type="ORF">C7H73_11200</name>
</gene>
<dbReference type="OrthoDB" id="9769048at2"/>
<reference evidence="3" key="1">
    <citation type="submission" date="2018-03" db="EMBL/GenBank/DDBJ databases">
        <title>Genome sequencing of Melaminivora sp. strain SC2-7.</title>
        <authorList>
            <person name="Kim S.-J."/>
            <person name="Heo J."/>
            <person name="Ahn J.-H."/>
            <person name="Kwon S.-W."/>
        </authorList>
    </citation>
    <scope>NUCLEOTIDE SEQUENCE [LARGE SCALE GENOMIC DNA]</scope>
    <source>
        <strain evidence="3">SC2-7</strain>
    </source>
</reference>
<evidence type="ECO:0000256" key="1">
    <source>
        <dbReference type="SAM" id="SignalP"/>
    </source>
</evidence>
<organism evidence="2 3">
    <name type="scientific">Pulveribacter suum</name>
    <dbReference type="NCBI Taxonomy" id="2116657"/>
    <lineage>
        <taxon>Bacteria</taxon>
        <taxon>Pseudomonadati</taxon>
        <taxon>Pseudomonadota</taxon>
        <taxon>Betaproteobacteria</taxon>
        <taxon>Burkholderiales</taxon>
        <taxon>Comamonadaceae</taxon>
        <taxon>Pulveribacter</taxon>
    </lineage>
</organism>
<name>A0A2P1NMB7_9BURK</name>
<dbReference type="PANTHER" id="PTHR30203">
    <property type="entry name" value="OUTER MEMBRANE CATION EFFLUX PROTEIN"/>
    <property type="match status" value="1"/>
</dbReference>
<dbReference type="AlphaFoldDB" id="A0A2P1NMB7"/>
<dbReference type="Proteomes" id="UP000241829">
    <property type="component" value="Chromosome"/>
</dbReference>
<keyword evidence="1" id="KW-0732">Signal</keyword>
<dbReference type="InterPro" id="IPR010131">
    <property type="entry name" value="MdtP/NodT-like"/>
</dbReference>
<protein>
    <submittedName>
        <fullName evidence="2">Transporter</fullName>
    </submittedName>
</protein>
<dbReference type="KEGG" id="melm:C7H73_11200"/>
<dbReference type="EMBL" id="CP027792">
    <property type="protein sequence ID" value="AVP58173.1"/>
    <property type="molecule type" value="Genomic_DNA"/>
</dbReference>
<evidence type="ECO:0000313" key="2">
    <source>
        <dbReference type="EMBL" id="AVP58173.1"/>
    </source>
</evidence>
<dbReference type="RefSeq" id="WP_106846726.1">
    <property type="nucleotide sequence ID" value="NZ_CP027792.1"/>
</dbReference>
<dbReference type="Gene3D" id="1.20.1600.10">
    <property type="entry name" value="Outer membrane efflux proteins (OEP)"/>
    <property type="match status" value="1"/>
</dbReference>
<dbReference type="GO" id="GO:0015562">
    <property type="term" value="F:efflux transmembrane transporter activity"/>
    <property type="evidence" value="ECO:0007669"/>
    <property type="project" value="InterPro"/>
</dbReference>